<keyword evidence="10" id="KW-0966">Cell projection</keyword>
<feature type="transmembrane region" description="Helical" evidence="12">
    <location>
        <begin position="12"/>
        <end position="38"/>
    </location>
</feature>
<dbReference type="OrthoDB" id="426438at2759"/>
<dbReference type="Proteomes" id="UP000311919">
    <property type="component" value="Unassembled WGS sequence"/>
</dbReference>
<name>A0A4Z2DU06_SCHJA</name>
<keyword evidence="9" id="KW-0325">Glycoprotein</keyword>
<dbReference type="GO" id="GO:0060271">
    <property type="term" value="P:cilium assembly"/>
    <property type="evidence" value="ECO:0007669"/>
    <property type="project" value="TreeGrafter"/>
</dbReference>
<keyword evidence="8 12" id="KW-0472">Membrane</keyword>
<proteinExistence type="inferred from homology"/>
<keyword evidence="14" id="KW-1185">Reference proteome</keyword>
<dbReference type="EMBL" id="SKCS01000037">
    <property type="protein sequence ID" value="TNN20016.1"/>
    <property type="molecule type" value="Genomic_DNA"/>
</dbReference>
<comment type="similarity">
    <text evidence="2">Belongs to the TMEM231 family.</text>
</comment>
<dbReference type="GO" id="GO:0060170">
    <property type="term" value="C:ciliary membrane"/>
    <property type="evidence" value="ECO:0007669"/>
    <property type="project" value="UniProtKB-SubCell"/>
</dbReference>
<evidence type="ECO:0000256" key="5">
    <source>
        <dbReference type="ARBA" id="ARBA00022692"/>
    </source>
</evidence>
<evidence type="ECO:0000256" key="4">
    <source>
        <dbReference type="ARBA" id="ARBA00022475"/>
    </source>
</evidence>
<evidence type="ECO:0000256" key="2">
    <source>
        <dbReference type="ARBA" id="ARBA00009082"/>
    </source>
</evidence>
<evidence type="ECO:0000256" key="9">
    <source>
        <dbReference type="ARBA" id="ARBA00023180"/>
    </source>
</evidence>
<feature type="transmembrane region" description="Helical" evidence="12">
    <location>
        <begin position="249"/>
        <end position="271"/>
    </location>
</feature>
<keyword evidence="5 12" id="KW-0812">Transmembrane</keyword>
<dbReference type="AlphaFoldDB" id="A0A4Z2DU06"/>
<evidence type="ECO:0000256" key="7">
    <source>
        <dbReference type="ARBA" id="ARBA00023069"/>
    </source>
</evidence>
<gene>
    <name evidence="13" type="ORF">EWB00_005678</name>
</gene>
<dbReference type="GO" id="GO:0032880">
    <property type="term" value="P:regulation of protein localization"/>
    <property type="evidence" value="ECO:0007669"/>
    <property type="project" value="TreeGrafter"/>
</dbReference>
<dbReference type="PANTHER" id="PTHR14605">
    <property type="entry name" value="CHST5 PROTEIN"/>
    <property type="match status" value="1"/>
</dbReference>
<evidence type="ECO:0000256" key="10">
    <source>
        <dbReference type="ARBA" id="ARBA00023273"/>
    </source>
</evidence>
<evidence type="ECO:0000256" key="12">
    <source>
        <dbReference type="SAM" id="Phobius"/>
    </source>
</evidence>
<dbReference type="PANTHER" id="PTHR14605:SF1">
    <property type="entry name" value="TRANSMEMBRANE PROTEIN 231"/>
    <property type="match status" value="1"/>
</dbReference>
<comment type="function">
    <text evidence="11">Transmembrane component of the tectonic-like complex, a complex localized at the transition zone of primary cilia and acting as a barrier that prevents diffusion of transmembrane proteins between the cilia and plasma membranes. Required for ciliogenesis and sonic hedgehog/SHH signaling.</text>
</comment>
<keyword evidence="6 12" id="KW-1133">Transmembrane helix</keyword>
<evidence type="ECO:0000256" key="6">
    <source>
        <dbReference type="ARBA" id="ARBA00022989"/>
    </source>
</evidence>
<accession>A0A4Z2DU06</accession>
<dbReference type="Pfam" id="PF10149">
    <property type="entry name" value="TM231"/>
    <property type="match status" value="1"/>
</dbReference>
<evidence type="ECO:0000313" key="14">
    <source>
        <dbReference type="Proteomes" id="UP000311919"/>
    </source>
</evidence>
<evidence type="ECO:0000256" key="3">
    <source>
        <dbReference type="ARBA" id="ARBA00015087"/>
    </source>
</evidence>
<organism evidence="13 14">
    <name type="scientific">Schistosoma japonicum</name>
    <name type="common">Blood fluke</name>
    <dbReference type="NCBI Taxonomy" id="6182"/>
    <lineage>
        <taxon>Eukaryota</taxon>
        <taxon>Metazoa</taxon>
        <taxon>Spiralia</taxon>
        <taxon>Lophotrochozoa</taxon>
        <taxon>Platyhelminthes</taxon>
        <taxon>Trematoda</taxon>
        <taxon>Digenea</taxon>
        <taxon>Strigeidida</taxon>
        <taxon>Schistosomatoidea</taxon>
        <taxon>Schistosomatidae</taxon>
        <taxon>Schistosoma</taxon>
    </lineage>
</organism>
<protein>
    <recommendedName>
        <fullName evidence="3">Transmembrane protein 231</fullName>
    </recommendedName>
</protein>
<keyword evidence="4" id="KW-1003">Cell membrane</keyword>
<evidence type="ECO:0000256" key="8">
    <source>
        <dbReference type="ARBA" id="ARBA00023136"/>
    </source>
</evidence>
<evidence type="ECO:0000256" key="1">
    <source>
        <dbReference type="ARBA" id="ARBA00004272"/>
    </source>
</evidence>
<reference evidence="13 14" key="1">
    <citation type="submission" date="2019-03" db="EMBL/GenBank/DDBJ databases">
        <title>An improved genome assembly of the fluke Schistosoma japonicum.</title>
        <authorList>
            <person name="Hu W."/>
            <person name="Luo F."/>
            <person name="Yin M."/>
            <person name="Mo X."/>
            <person name="Sun C."/>
            <person name="Wu Q."/>
            <person name="Zhu B."/>
            <person name="Xiang M."/>
            <person name="Wang J."/>
            <person name="Wang Y."/>
            <person name="Zhang T."/>
            <person name="Xu B."/>
            <person name="Zheng H."/>
            <person name="Feng Z."/>
        </authorList>
    </citation>
    <scope>NUCLEOTIDE SEQUENCE [LARGE SCALE GENOMIC DNA]</scope>
    <source>
        <strain evidence="13">HuSjv2</strain>
        <tissue evidence="13">Worms</tissue>
    </source>
</reference>
<comment type="subcellular location">
    <subcellularLocation>
        <location evidence="1">Cell projection</location>
        <location evidence="1">Cilium membrane</location>
        <topology evidence="1">Multi-pass membrane protein</topology>
    </subcellularLocation>
</comment>
<sequence length="298" mass="35391">MKVYRLYELRRYYASASSLAFSFDTFVVFIITLVPWIISYVTGYFYTDSYAFPEKPFVSFNGSMLLYLQKDDGFLYYTNLRYEEADHLMKSSFRLPQISFYNHKSYSINEEEAINIQIRLPLMFSERVIGLTIVLFVDVTSWRFYNKRSQVPVVISKFFQSYSNAFFYSGDLLWSEKYLTPIVQARVYHENKMISRKILEFYLEITRSGYYSLADRICVPLSRESLSRTFDIELSLHLSSLRITTNPGFWYTIKLAWIQYLSIGLGIFYFAEKIRGYIYDKQMVRTIVYSTIPKVIDD</sequence>
<keyword evidence="7" id="KW-0969">Cilium</keyword>
<dbReference type="STRING" id="6182.A0A4Z2DU06"/>
<dbReference type="InterPro" id="IPR019306">
    <property type="entry name" value="TMEM231"/>
</dbReference>
<comment type="caution">
    <text evidence="13">The sequence shown here is derived from an EMBL/GenBank/DDBJ whole genome shotgun (WGS) entry which is preliminary data.</text>
</comment>
<evidence type="ECO:0000256" key="11">
    <source>
        <dbReference type="ARBA" id="ARBA00024803"/>
    </source>
</evidence>
<dbReference type="GO" id="GO:0035869">
    <property type="term" value="C:ciliary transition zone"/>
    <property type="evidence" value="ECO:0007669"/>
    <property type="project" value="TreeGrafter"/>
</dbReference>
<evidence type="ECO:0000313" key="13">
    <source>
        <dbReference type="EMBL" id="TNN20016.1"/>
    </source>
</evidence>